<name>A0A917JUI9_9GAMM</name>
<evidence type="ECO:0000313" key="6">
    <source>
        <dbReference type="Proteomes" id="UP000630149"/>
    </source>
</evidence>
<keyword evidence="3" id="KW-0804">Transcription</keyword>
<dbReference type="SMART" id="SM00530">
    <property type="entry name" value="HTH_XRE"/>
    <property type="match status" value="1"/>
</dbReference>
<evidence type="ECO:0000259" key="4">
    <source>
        <dbReference type="PROSITE" id="PS50943"/>
    </source>
</evidence>
<dbReference type="RefSeq" id="WP_131776155.1">
    <property type="nucleotide sequence ID" value="NZ_BMOB01000003.1"/>
</dbReference>
<evidence type="ECO:0000256" key="3">
    <source>
        <dbReference type="ARBA" id="ARBA00023163"/>
    </source>
</evidence>
<sequence length="227" mass="26108">MQIVENEQLKLDQAQRSIIAENLRDLFKAKKITESKVAQDLNIPVMTIRRLLSGETTDPRVFTLKTLADYFNVTIDNLLEQNESGTYRLSYQAKPLFIPVFDWSNAANYDQINLQTWESWIPVTLGGKENISPKAFALESRPSMYPRFQQGTIFVIDPELTPLDGDIVLINILHDQELTLRELLIDPPLWQLHSINNATPPLNFAKEEHQVIGVVVLTLFYNRKMLK</sequence>
<dbReference type="EMBL" id="BMOB01000003">
    <property type="protein sequence ID" value="GGI82721.1"/>
    <property type="molecule type" value="Genomic_DNA"/>
</dbReference>
<dbReference type="Pfam" id="PF13443">
    <property type="entry name" value="HTH_26"/>
    <property type="match status" value="1"/>
</dbReference>
<dbReference type="SUPFAM" id="SSF47413">
    <property type="entry name" value="lambda repressor-like DNA-binding domains"/>
    <property type="match status" value="1"/>
</dbReference>
<organism evidence="5 6">
    <name type="scientific">Legionella impletisoli</name>
    <dbReference type="NCBI Taxonomy" id="343510"/>
    <lineage>
        <taxon>Bacteria</taxon>
        <taxon>Pseudomonadati</taxon>
        <taxon>Pseudomonadota</taxon>
        <taxon>Gammaproteobacteria</taxon>
        <taxon>Legionellales</taxon>
        <taxon>Legionellaceae</taxon>
        <taxon>Legionella</taxon>
    </lineage>
</organism>
<dbReference type="InterPro" id="IPR036286">
    <property type="entry name" value="LexA/Signal_pep-like_sf"/>
</dbReference>
<dbReference type="Gene3D" id="2.10.109.10">
    <property type="entry name" value="Umud Fragment, subunit A"/>
    <property type="match status" value="1"/>
</dbReference>
<dbReference type="Proteomes" id="UP000630149">
    <property type="component" value="Unassembled WGS sequence"/>
</dbReference>
<dbReference type="GO" id="GO:0003677">
    <property type="term" value="F:DNA binding"/>
    <property type="evidence" value="ECO:0007669"/>
    <property type="project" value="UniProtKB-KW"/>
</dbReference>
<dbReference type="PANTHER" id="PTHR40661:SF1">
    <property type="entry name" value="HTH CRO_C1-TYPE DOMAIN-CONTAINING PROTEIN"/>
    <property type="match status" value="1"/>
</dbReference>
<dbReference type="Gene3D" id="1.10.260.40">
    <property type="entry name" value="lambda repressor-like DNA-binding domains"/>
    <property type="match status" value="1"/>
</dbReference>
<dbReference type="CDD" id="cd06529">
    <property type="entry name" value="S24_LexA-like"/>
    <property type="match status" value="1"/>
</dbReference>
<dbReference type="PANTHER" id="PTHR40661">
    <property type="match status" value="1"/>
</dbReference>
<reference evidence="5" key="1">
    <citation type="journal article" date="2014" name="Int. J. Syst. Evol. Microbiol.">
        <title>Complete genome sequence of Corynebacterium casei LMG S-19264T (=DSM 44701T), isolated from a smear-ripened cheese.</title>
        <authorList>
            <consortium name="US DOE Joint Genome Institute (JGI-PGF)"/>
            <person name="Walter F."/>
            <person name="Albersmeier A."/>
            <person name="Kalinowski J."/>
            <person name="Ruckert C."/>
        </authorList>
    </citation>
    <scope>NUCLEOTIDE SEQUENCE</scope>
    <source>
        <strain evidence="5">JCM 13919</strain>
    </source>
</reference>
<dbReference type="AlphaFoldDB" id="A0A917JUI9"/>
<feature type="domain" description="HTH cro/C1-type" evidence="4">
    <location>
        <begin position="23"/>
        <end position="78"/>
    </location>
</feature>
<dbReference type="Pfam" id="PF00717">
    <property type="entry name" value="Peptidase_S24"/>
    <property type="match status" value="1"/>
</dbReference>
<dbReference type="CDD" id="cd00093">
    <property type="entry name" value="HTH_XRE"/>
    <property type="match status" value="1"/>
</dbReference>
<evidence type="ECO:0000256" key="1">
    <source>
        <dbReference type="ARBA" id="ARBA00023015"/>
    </source>
</evidence>
<keyword evidence="2" id="KW-0238">DNA-binding</keyword>
<reference evidence="5" key="2">
    <citation type="submission" date="2020-09" db="EMBL/GenBank/DDBJ databases">
        <authorList>
            <person name="Sun Q."/>
            <person name="Ohkuma M."/>
        </authorList>
    </citation>
    <scope>NUCLEOTIDE SEQUENCE</scope>
    <source>
        <strain evidence="5">JCM 13919</strain>
    </source>
</reference>
<dbReference type="PROSITE" id="PS50943">
    <property type="entry name" value="HTH_CROC1"/>
    <property type="match status" value="1"/>
</dbReference>
<comment type="caution">
    <text evidence="5">The sequence shown here is derived from an EMBL/GenBank/DDBJ whole genome shotgun (WGS) entry which is preliminary data.</text>
</comment>
<gene>
    <name evidence="5" type="ORF">GCM10007966_09170</name>
</gene>
<dbReference type="SUPFAM" id="SSF51306">
    <property type="entry name" value="LexA/Signal peptidase"/>
    <property type="match status" value="1"/>
</dbReference>
<proteinExistence type="predicted"/>
<dbReference type="InterPro" id="IPR001387">
    <property type="entry name" value="Cro/C1-type_HTH"/>
</dbReference>
<evidence type="ECO:0000313" key="5">
    <source>
        <dbReference type="EMBL" id="GGI82721.1"/>
    </source>
</evidence>
<dbReference type="InterPro" id="IPR039418">
    <property type="entry name" value="LexA-like"/>
</dbReference>
<dbReference type="InterPro" id="IPR010982">
    <property type="entry name" value="Lambda_DNA-bd_dom_sf"/>
</dbReference>
<accession>A0A917JUI9</accession>
<protein>
    <recommendedName>
        <fullName evidence="4">HTH cro/C1-type domain-containing protein</fullName>
    </recommendedName>
</protein>
<evidence type="ECO:0000256" key="2">
    <source>
        <dbReference type="ARBA" id="ARBA00023125"/>
    </source>
</evidence>
<keyword evidence="6" id="KW-1185">Reference proteome</keyword>
<dbReference type="InterPro" id="IPR015927">
    <property type="entry name" value="Peptidase_S24_S26A/B/C"/>
</dbReference>
<keyword evidence="1" id="KW-0805">Transcription regulation</keyword>
<dbReference type="OrthoDB" id="9021722at2"/>